<dbReference type="Gene3D" id="3.40.640.10">
    <property type="entry name" value="Type I PLP-dependent aspartate aminotransferase-like (Major domain)"/>
    <property type="match status" value="1"/>
</dbReference>
<dbReference type="RefSeq" id="WP_126519535.1">
    <property type="nucleotide sequence ID" value="NZ_RXNU01000003.1"/>
</dbReference>
<protein>
    <recommendedName>
        <fullName evidence="9">Adenosylmethionine-8-amino-7-oxononanoate aminotransferase</fullName>
        <ecNumber evidence="9">2.6.1.62</ecNumber>
    </recommendedName>
    <alternativeName>
        <fullName evidence="9">7,8-diamino-pelargonic acid aminotransferase</fullName>
        <shortName evidence="9">DAPA AT</shortName>
        <shortName evidence="9">DAPA aminotransferase</shortName>
    </alternativeName>
    <alternativeName>
        <fullName evidence="9">7,8-diaminononanoate synthase</fullName>
        <shortName evidence="9">DANS</shortName>
    </alternativeName>
    <alternativeName>
        <fullName evidence="9">Diaminopelargonic acid synthase</fullName>
    </alternativeName>
</protein>
<comment type="catalytic activity">
    <reaction evidence="8 9">
        <text>(8S)-8-amino-7-oxononanoate + S-adenosyl-L-methionine = S-adenosyl-4-methylsulfanyl-2-oxobutanoate + (7R,8S)-7,8-diammoniononanoate</text>
        <dbReference type="Rhea" id="RHEA:16861"/>
        <dbReference type="ChEBI" id="CHEBI:16490"/>
        <dbReference type="ChEBI" id="CHEBI:59789"/>
        <dbReference type="ChEBI" id="CHEBI:149468"/>
        <dbReference type="ChEBI" id="CHEBI:149469"/>
        <dbReference type="EC" id="2.6.1.62"/>
    </reaction>
</comment>
<dbReference type="InterPro" id="IPR005814">
    <property type="entry name" value="Aminotrans_3"/>
</dbReference>
<feature type="binding site" evidence="9">
    <location>
        <position position="157"/>
    </location>
    <ligand>
        <name>substrate</name>
    </ligand>
</feature>
<evidence type="ECO:0000256" key="4">
    <source>
        <dbReference type="ARBA" id="ARBA00022679"/>
    </source>
</evidence>
<keyword evidence="9" id="KW-0963">Cytoplasm</keyword>
<dbReference type="SUPFAM" id="SSF53383">
    <property type="entry name" value="PLP-dependent transferases"/>
    <property type="match status" value="1"/>
</dbReference>
<dbReference type="PANTHER" id="PTHR42684">
    <property type="entry name" value="ADENOSYLMETHIONINE-8-AMINO-7-OXONONANOATE AMINOTRANSFERASE"/>
    <property type="match status" value="1"/>
</dbReference>
<reference evidence="10 11" key="1">
    <citation type="submission" date="2018-12" db="EMBL/GenBank/DDBJ databases">
        <authorList>
            <person name="Yu L."/>
        </authorList>
    </citation>
    <scope>NUCLEOTIDE SEQUENCE [LARGE SCALE GENOMIC DNA]</scope>
    <source>
        <strain evidence="10 11">HAW-EB2</strain>
    </source>
</reference>
<evidence type="ECO:0000256" key="7">
    <source>
        <dbReference type="ARBA" id="ARBA00022898"/>
    </source>
</evidence>
<evidence type="ECO:0000256" key="9">
    <source>
        <dbReference type="HAMAP-Rule" id="MF_00834"/>
    </source>
</evidence>
<keyword evidence="4 9" id="KW-0808">Transferase</keyword>
<evidence type="ECO:0000313" key="10">
    <source>
        <dbReference type="EMBL" id="RTR39510.1"/>
    </source>
</evidence>
<organism evidence="10 11">
    <name type="scientific">Shewanella canadensis</name>
    <dbReference type="NCBI Taxonomy" id="271096"/>
    <lineage>
        <taxon>Bacteria</taxon>
        <taxon>Pseudomonadati</taxon>
        <taxon>Pseudomonadota</taxon>
        <taxon>Gammaproteobacteria</taxon>
        <taxon>Alteromonadales</taxon>
        <taxon>Shewanellaceae</taxon>
        <taxon>Shewanella</taxon>
    </lineage>
</organism>
<evidence type="ECO:0000256" key="1">
    <source>
        <dbReference type="ARBA" id="ARBA00001933"/>
    </source>
</evidence>
<feature type="site" description="Participates in the substrate recognition with KAPA and in a stacking interaction with the adenine ring of SAM" evidence="9">
    <location>
        <position position="29"/>
    </location>
</feature>
<evidence type="ECO:0000256" key="5">
    <source>
        <dbReference type="ARBA" id="ARBA00022691"/>
    </source>
</evidence>
<dbReference type="InterPro" id="IPR005815">
    <property type="entry name" value="BioA"/>
</dbReference>
<keyword evidence="5 9" id="KW-0949">S-adenosyl-L-methionine</keyword>
<dbReference type="HAMAP" id="MF_00834">
    <property type="entry name" value="BioA"/>
    <property type="match status" value="1"/>
</dbReference>
<dbReference type="OrthoDB" id="9801052at2"/>
<gene>
    <name evidence="9" type="primary">bioA</name>
    <name evidence="10" type="ORF">EKG38_06795</name>
</gene>
<comment type="caution">
    <text evidence="10">The sequence shown here is derived from an EMBL/GenBank/DDBJ whole genome shotgun (WGS) entry which is preliminary data.</text>
</comment>
<dbReference type="AlphaFoldDB" id="A0A431WVQ1"/>
<keyword evidence="7 9" id="KW-0663">Pyridoxal phosphate</keyword>
<keyword evidence="3 9" id="KW-0032">Aminotransferase</keyword>
<dbReference type="InterPro" id="IPR015422">
    <property type="entry name" value="PyrdxlP-dep_Trfase_small"/>
</dbReference>
<dbReference type="NCBIfam" id="NF005940">
    <property type="entry name" value="PRK07986.1"/>
    <property type="match status" value="1"/>
</dbReference>
<feature type="binding site" evidence="9">
    <location>
        <position position="325"/>
    </location>
    <ligand>
        <name>substrate</name>
    </ligand>
</feature>
<dbReference type="GO" id="GO:0004015">
    <property type="term" value="F:adenosylmethionine-8-amino-7-oxononanoate transaminase activity"/>
    <property type="evidence" value="ECO:0007669"/>
    <property type="project" value="UniProtKB-UniRule"/>
</dbReference>
<dbReference type="InterPro" id="IPR015421">
    <property type="entry name" value="PyrdxlP-dep_Trfase_major"/>
</dbReference>
<feature type="binding site" evidence="9">
    <location>
        <begin position="326"/>
        <end position="327"/>
    </location>
    <ligand>
        <name>pyridoxal 5'-phosphate</name>
        <dbReference type="ChEBI" id="CHEBI:597326"/>
    </ligand>
</feature>
<dbReference type="Gene3D" id="3.90.1150.10">
    <property type="entry name" value="Aspartate Aminotransferase, domain 1"/>
    <property type="match status" value="1"/>
</dbReference>
<feature type="modified residue" description="N6-(pyridoxal phosphate)lysine" evidence="9">
    <location>
        <position position="292"/>
    </location>
</feature>
<keyword evidence="11" id="KW-1185">Reference proteome</keyword>
<keyword evidence="6 9" id="KW-0093">Biotin biosynthesis</keyword>
<evidence type="ECO:0000256" key="6">
    <source>
        <dbReference type="ARBA" id="ARBA00022756"/>
    </source>
</evidence>
<dbReference type="PANTHER" id="PTHR42684:SF17">
    <property type="entry name" value="ADENOSYLMETHIONINE-8-AMINO-7-OXONONANOATE AMINOTRANSFERASE"/>
    <property type="match status" value="1"/>
</dbReference>
<evidence type="ECO:0000313" key="11">
    <source>
        <dbReference type="Proteomes" id="UP000267448"/>
    </source>
</evidence>
<accession>A0A431WVQ1</accession>
<dbReference type="UniPathway" id="UPA00078">
    <property type="reaction ID" value="UER00160"/>
</dbReference>
<dbReference type="NCBIfam" id="TIGR00508">
    <property type="entry name" value="bioA"/>
    <property type="match status" value="1"/>
</dbReference>
<evidence type="ECO:0000256" key="3">
    <source>
        <dbReference type="ARBA" id="ARBA00022576"/>
    </source>
</evidence>
<dbReference type="GO" id="GO:0009102">
    <property type="term" value="P:biotin biosynthetic process"/>
    <property type="evidence" value="ECO:0007669"/>
    <property type="project" value="UniProtKB-UniRule"/>
</dbReference>
<dbReference type="Pfam" id="PF00202">
    <property type="entry name" value="Aminotran_3"/>
    <property type="match status" value="1"/>
</dbReference>
<feature type="binding site" evidence="9">
    <location>
        <position position="292"/>
    </location>
    <ligand>
        <name>substrate</name>
    </ligand>
</feature>
<evidence type="ECO:0000256" key="8">
    <source>
        <dbReference type="ARBA" id="ARBA00048449"/>
    </source>
</evidence>
<comment type="function">
    <text evidence="9">Catalyzes the transfer of the alpha-amino group from S-adenosyl-L-methionine (SAM) to 7-keto-8-aminopelargonic acid (KAPA) to form 7,8-diaminopelargonic acid (DAPA). It is the only aminotransferase known to utilize SAM as an amino donor.</text>
</comment>
<feature type="binding site" evidence="9">
    <location>
        <position position="258"/>
    </location>
    <ligand>
        <name>pyridoxal 5'-phosphate</name>
        <dbReference type="ChEBI" id="CHEBI:597326"/>
    </ligand>
</feature>
<sequence length="455" mass="49500">MNTTNLSKNHAKSSPIDFEFDKQHIWHPYTSMTQALPTFGVVSAQGCELTLDDGSVLVDGTSSWWACVHGYSHPAILDRMQQQLSTLSHVMFGGITHQPAVELSKKLVGITSPNLTKVFLADSGSIAVEVALKMALQYWQGRNQSQKQRILTVKCGYHGDTFAAMSVCDPEGGMHTMFGDSVTQHEFVAAPQSGFDEPLLSHDLDEMRAKLINQHSEIAAVIIEPILQGAGGMRFYSPEYLVGLRQLCDEFNVLLILDEIATGFGRTGKLFAYEHATIDGQSVEADILCLGKALTGGYISLAVTMCSDEVAQGISDSPAGVFMHGPTFMGNPLACAAACASLDLLAQDDWQDQIRHIEHQMKIELRDAIDYPEVKDVRVLGAIGVIEMNSTVNTAELQQEFVDLGVWIRPFSNLIYIMPPFVITSAQLTKLTSAMKSVAKGITAGSKEAGFISHG</sequence>
<name>A0A431WVQ1_9GAMM</name>
<dbReference type="NCBIfam" id="NF004624">
    <property type="entry name" value="PRK05964.1"/>
    <property type="match status" value="1"/>
</dbReference>
<comment type="cofactor">
    <cofactor evidence="1 9">
        <name>pyridoxal 5'-phosphate</name>
        <dbReference type="ChEBI" id="CHEBI:597326"/>
    </cofactor>
</comment>
<evidence type="ECO:0000256" key="2">
    <source>
        <dbReference type="ARBA" id="ARBA00005063"/>
    </source>
</evidence>
<feature type="binding site" evidence="9">
    <location>
        <begin position="124"/>
        <end position="125"/>
    </location>
    <ligand>
        <name>pyridoxal 5'-phosphate</name>
        <dbReference type="ChEBI" id="CHEBI:597326"/>
    </ligand>
</feature>
<dbReference type="EMBL" id="RXNU01000003">
    <property type="protein sequence ID" value="RTR39510.1"/>
    <property type="molecule type" value="Genomic_DNA"/>
</dbReference>
<feature type="binding site" evidence="9">
    <location>
        <position position="64"/>
    </location>
    <ligand>
        <name>substrate</name>
    </ligand>
</feature>
<dbReference type="FunFam" id="3.40.640.10:FF:000041">
    <property type="entry name" value="Adenosylmethionine-8-amino-7-oxononanoate aminotransferase"/>
    <property type="match status" value="1"/>
</dbReference>
<dbReference type="GO" id="GO:0030170">
    <property type="term" value="F:pyridoxal phosphate binding"/>
    <property type="evidence" value="ECO:0007669"/>
    <property type="project" value="UniProtKB-UniRule"/>
</dbReference>
<dbReference type="EC" id="2.6.1.62" evidence="9"/>
<feature type="binding site" evidence="9">
    <location>
        <position position="409"/>
    </location>
    <ligand>
        <name>substrate</name>
    </ligand>
</feature>
<comment type="pathway">
    <text evidence="2 9">Cofactor biosynthesis; biotin biosynthesis; 7,8-diaminononanoate from 8-amino-7-oxononanoate (SAM route): step 1/1.</text>
</comment>
<comment type="subunit">
    <text evidence="9">Homodimer.</text>
</comment>
<comment type="subcellular location">
    <subcellularLocation>
        <location evidence="9">Cytoplasm</location>
    </subcellularLocation>
</comment>
<proteinExistence type="inferred from homology"/>
<comment type="similarity">
    <text evidence="9">Belongs to the class-III pyridoxal-phosphate-dependent aminotransferase family. BioA subfamily.</text>
</comment>
<dbReference type="CDD" id="cd00610">
    <property type="entry name" value="OAT_like"/>
    <property type="match status" value="1"/>
</dbReference>
<dbReference type="InterPro" id="IPR015424">
    <property type="entry name" value="PyrdxlP-dep_Trfase"/>
</dbReference>
<dbReference type="Proteomes" id="UP000267448">
    <property type="component" value="Unassembled WGS sequence"/>
</dbReference>
<dbReference type="GO" id="GO:0005737">
    <property type="term" value="C:cytoplasm"/>
    <property type="evidence" value="ECO:0007669"/>
    <property type="project" value="UniProtKB-SubCell"/>
</dbReference>